<dbReference type="SUPFAM" id="SSF57716">
    <property type="entry name" value="Glucocorticoid receptor-like (DNA-binding domain)"/>
    <property type="match status" value="1"/>
</dbReference>
<keyword evidence="2 5" id="KW-0863">Zinc-finger</keyword>
<dbReference type="InterPro" id="IPR052224">
    <property type="entry name" value="THAP_domain_protein"/>
</dbReference>
<comment type="caution">
    <text evidence="7">The sequence shown here is derived from an EMBL/GenBank/DDBJ whole genome shotgun (WGS) entry which is preliminary data.</text>
</comment>
<reference evidence="7 8" key="1">
    <citation type="journal article" date="2022" name="Nat. Ecol. Evol.">
        <title>A masculinizing supergene underlies an exaggerated male reproductive morph in a spider.</title>
        <authorList>
            <person name="Hendrickx F."/>
            <person name="De Corte Z."/>
            <person name="Sonet G."/>
            <person name="Van Belleghem S.M."/>
            <person name="Kostlbacher S."/>
            <person name="Vangestel C."/>
        </authorList>
    </citation>
    <scope>NUCLEOTIDE SEQUENCE [LARGE SCALE GENOMIC DNA]</scope>
    <source>
        <strain evidence="7">W744_W776</strain>
    </source>
</reference>
<protein>
    <recommendedName>
        <fullName evidence="6">THAP-type domain-containing protein</fullName>
    </recommendedName>
</protein>
<name>A0AAV6UK24_9ARAC</name>
<evidence type="ECO:0000256" key="4">
    <source>
        <dbReference type="ARBA" id="ARBA00023125"/>
    </source>
</evidence>
<evidence type="ECO:0000259" key="6">
    <source>
        <dbReference type="PROSITE" id="PS50950"/>
    </source>
</evidence>
<dbReference type="Pfam" id="PF05485">
    <property type="entry name" value="THAP"/>
    <property type="match status" value="1"/>
</dbReference>
<keyword evidence="8" id="KW-1185">Reference proteome</keyword>
<evidence type="ECO:0000256" key="3">
    <source>
        <dbReference type="ARBA" id="ARBA00022833"/>
    </source>
</evidence>
<evidence type="ECO:0000256" key="1">
    <source>
        <dbReference type="ARBA" id="ARBA00022723"/>
    </source>
</evidence>
<evidence type="ECO:0000256" key="2">
    <source>
        <dbReference type="ARBA" id="ARBA00022771"/>
    </source>
</evidence>
<feature type="domain" description="THAP-type" evidence="6">
    <location>
        <begin position="1"/>
        <end position="104"/>
    </location>
</feature>
<dbReference type="PANTHER" id="PTHR46927:SF3">
    <property type="entry name" value="THAP-TYPE DOMAIN-CONTAINING PROTEIN"/>
    <property type="match status" value="1"/>
</dbReference>
<sequence>MPPRSKCKDRSCYVPEGTTNYKSSKKNGEKFTLFGAPVNDELRAKWARKIPRSDRVFDVKSCVCEKHFDEQFISREYVHKINGEEVRIPRHRPVLADDTIPTIFPNLPKYFSSVPKKRKIPKRVAQPPLAKKRKVEYQINIDELKDINLPSHWSKIIFKGNVTTIGYALYSEESIKDLKPNKFVLIKQEKDKLYYSTTVNDVPLKSNILPDSVSTLTNVLRDLDTFLDCMGAGDVHEFGEAIGS</sequence>
<keyword evidence="4 5" id="KW-0238">DNA-binding</keyword>
<proteinExistence type="predicted"/>
<keyword evidence="3" id="KW-0862">Zinc</keyword>
<dbReference type="InterPro" id="IPR006612">
    <property type="entry name" value="THAP_Znf"/>
</dbReference>
<gene>
    <name evidence="7" type="ORF">JTE90_002360</name>
</gene>
<dbReference type="GO" id="GO:0008270">
    <property type="term" value="F:zinc ion binding"/>
    <property type="evidence" value="ECO:0007669"/>
    <property type="project" value="UniProtKB-KW"/>
</dbReference>
<keyword evidence="1" id="KW-0479">Metal-binding</keyword>
<dbReference type="AlphaFoldDB" id="A0AAV6UK24"/>
<dbReference type="Proteomes" id="UP000827092">
    <property type="component" value="Unassembled WGS sequence"/>
</dbReference>
<organism evidence="7 8">
    <name type="scientific">Oedothorax gibbosus</name>
    <dbReference type="NCBI Taxonomy" id="931172"/>
    <lineage>
        <taxon>Eukaryota</taxon>
        <taxon>Metazoa</taxon>
        <taxon>Ecdysozoa</taxon>
        <taxon>Arthropoda</taxon>
        <taxon>Chelicerata</taxon>
        <taxon>Arachnida</taxon>
        <taxon>Araneae</taxon>
        <taxon>Araneomorphae</taxon>
        <taxon>Entelegynae</taxon>
        <taxon>Araneoidea</taxon>
        <taxon>Linyphiidae</taxon>
        <taxon>Erigoninae</taxon>
        <taxon>Oedothorax</taxon>
    </lineage>
</organism>
<dbReference type="EMBL" id="JAFNEN010000372">
    <property type="protein sequence ID" value="KAG8184514.1"/>
    <property type="molecule type" value="Genomic_DNA"/>
</dbReference>
<dbReference type="PROSITE" id="PS50950">
    <property type="entry name" value="ZF_THAP"/>
    <property type="match status" value="1"/>
</dbReference>
<dbReference type="PANTHER" id="PTHR46927">
    <property type="entry name" value="AGAP005574-PA"/>
    <property type="match status" value="1"/>
</dbReference>
<accession>A0AAV6UK24</accession>
<evidence type="ECO:0000313" key="7">
    <source>
        <dbReference type="EMBL" id="KAG8184514.1"/>
    </source>
</evidence>
<evidence type="ECO:0000256" key="5">
    <source>
        <dbReference type="PROSITE-ProRule" id="PRU00309"/>
    </source>
</evidence>
<evidence type="ECO:0000313" key="8">
    <source>
        <dbReference type="Proteomes" id="UP000827092"/>
    </source>
</evidence>
<dbReference type="GO" id="GO:0003677">
    <property type="term" value="F:DNA binding"/>
    <property type="evidence" value="ECO:0007669"/>
    <property type="project" value="UniProtKB-UniRule"/>
</dbReference>